<reference evidence="4" key="1">
    <citation type="journal article" date="2021" name="Proc. Natl. Acad. Sci. U.S.A.">
        <title>Three genomes in the algal genus Volvox reveal the fate of a haploid sex-determining region after a transition to homothallism.</title>
        <authorList>
            <person name="Yamamoto K."/>
            <person name="Hamaji T."/>
            <person name="Kawai-Toyooka H."/>
            <person name="Matsuzaki R."/>
            <person name="Takahashi F."/>
            <person name="Nishimura Y."/>
            <person name="Kawachi M."/>
            <person name="Noguchi H."/>
            <person name="Minakuchi Y."/>
            <person name="Umen J.G."/>
            <person name="Toyoda A."/>
            <person name="Nozaki H."/>
        </authorList>
    </citation>
    <scope>NUCLEOTIDE SEQUENCE</scope>
    <source>
        <strain evidence="4">NIES-3786</strain>
    </source>
</reference>
<evidence type="ECO:0000313" key="4">
    <source>
        <dbReference type="EMBL" id="GIL80981.1"/>
    </source>
</evidence>
<evidence type="ECO:0000256" key="1">
    <source>
        <dbReference type="ARBA" id="ARBA00022741"/>
    </source>
</evidence>
<dbReference type="Pfam" id="PF00025">
    <property type="entry name" value="Arf"/>
    <property type="match status" value="1"/>
</dbReference>
<dbReference type="PROSITE" id="PS51417">
    <property type="entry name" value="ARF"/>
    <property type="match status" value="1"/>
</dbReference>
<dbReference type="InterPro" id="IPR006689">
    <property type="entry name" value="Small_GTPase_ARF/SAR"/>
</dbReference>
<evidence type="ECO:0000313" key="5">
    <source>
        <dbReference type="Proteomes" id="UP000747110"/>
    </source>
</evidence>
<dbReference type="SUPFAM" id="SSF52540">
    <property type="entry name" value="P-loop containing nucleoside triphosphate hydrolases"/>
    <property type="match status" value="1"/>
</dbReference>
<dbReference type="InterPro" id="IPR044612">
    <property type="entry name" value="ARL2/3"/>
</dbReference>
<gene>
    <name evidence="4" type="ORF">Vretifemale_10122</name>
</gene>
<evidence type="ECO:0000256" key="3">
    <source>
        <dbReference type="PIRSR" id="PIRSR606689-1"/>
    </source>
</evidence>
<feature type="binding site" evidence="3">
    <location>
        <begin position="71"/>
        <end position="74"/>
    </location>
    <ligand>
        <name>GTP</name>
        <dbReference type="ChEBI" id="CHEBI:37565"/>
    </ligand>
</feature>
<dbReference type="PANTHER" id="PTHR45697">
    <property type="entry name" value="ADP-RIBOSYLATION FACTOR-LIKE PROTEIN 2-RELATED"/>
    <property type="match status" value="1"/>
</dbReference>
<organism evidence="4 5">
    <name type="scientific">Volvox reticuliferus</name>
    <dbReference type="NCBI Taxonomy" id="1737510"/>
    <lineage>
        <taxon>Eukaryota</taxon>
        <taxon>Viridiplantae</taxon>
        <taxon>Chlorophyta</taxon>
        <taxon>core chlorophytes</taxon>
        <taxon>Chlorophyceae</taxon>
        <taxon>CS clade</taxon>
        <taxon>Chlamydomonadales</taxon>
        <taxon>Volvocaceae</taxon>
        <taxon>Volvox</taxon>
    </lineage>
</organism>
<keyword evidence="5" id="KW-1185">Reference proteome</keyword>
<dbReference type="Gene3D" id="3.40.50.300">
    <property type="entry name" value="P-loop containing nucleotide triphosphate hydrolases"/>
    <property type="match status" value="1"/>
</dbReference>
<dbReference type="OrthoDB" id="2011769at2759"/>
<dbReference type="SMART" id="SM00177">
    <property type="entry name" value="ARF"/>
    <property type="match status" value="1"/>
</dbReference>
<accession>A0A8J4FNG5</accession>
<dbReference type="AlphaFoldDB" id="A0A8J4FNG5"/>
<dbReference type="GO" id="GO:0005525">
    <property type="term" value="F:GTP binding"/>
    <property type="evidence" value="ECO:0007669"/>
    <property type="project" value="UniProtKB-KW"/>
</dbReference>
<comment type="caution">
    <text evidence="4">The sequence shown here is derived from an EMBL/GenBank/DDBJ whole genome shotgun (WGS) entry which is preliminary data.</text>
</comment>
<keyword evidence="1 3" id="KW-0547">Nucleotide-binding</keyword>
<name>A0A8J4FNG5_9CHLO</name>
<dbReference type="GO" id="GO:0003924">
    <property type="term" value="F:GTPase activity"/>
    <property type="evidence" value="ECO:0007669"/>
    <property type="project" value="InterPro"/>
</dbReference>
<keyword evidence="2 3" id="KW-0342">GTP-binding</keyword>
<sequence length="231" mass="25394">MTFKGYKLNIWDIGGQKTLRPYWRNYYEKTDALIWVVDSADLARLNDCREELHNLLKEERLFGASLLIFANKQDIPSALSVAELEKVATWVQRAQGAKCLTPSAGLPALLGYVGLPIAPSSVLSNCSAIGQYTDPDHRTTSCLHMLPKGHNAPSNSQSCVISCPACLLTHCNVRLKVLVPLTFNVPQALDIASISKRHCRIVACSAVDGTGLLEGFEFVVNDISSRIYLFS</sequence>
<feature type="binding site" evidence="3">
    <location>
        <position position="15"/>
    </location>
    <ligand>
        <name>GTP</name>
        <dbReference type="ChEBI" id="CHEBI:37565"/>
    </ligand>
</feature>
<dbReference type="EMBL" id="BNCP01000020">
    <property type="protein sequence ID" value="GIL80981.1"/>
    <property type="molecule type" value="Genomic_DNA"/>
</dbReference>
<dbReference type="PRINTS" id="PR00328">
    <property type="entry name" value="SAR1GTPBP"/>
</dbReference>
<dbReference type="Proteomes" id="UP000747110">
    <property type="component" value="Unassembled WGS sequence"/>
</dbReference>
<dbReference type="InterPro" id="IPR027417">
    <property type="entry name" value="P-loop_NTPase"/>
</dbReference>
<protein>
    <submittedName>
        <fullName evidence="4">Uncharacterized protein</fullName>
    </submittedName>
</protein>
<proteinExistence type="predicted"/>
<evidence type="ECO:0000256" key="2">
    <source>
        <dbReference type="ARBA" id="ARBA00023134"/>
    </source>
</evidence>